<evidence type="ECO:0000313" key="5">
    <source>
        <dbReference type="Proteomes" id="UP000499080"/>
    </source>
</evidence>
<keyword evidence="1 2" id="KW-1015">Disulfide bond</keyword>
<dbReference type="Gene3D" id="2.10.70.10">
    <property type="entry name" value="Complement Module, domain 1"/>
    <property type="match status" value="1"/>
</dbReference>
<dbReference type="Proteomes" id="UP000499080">
    <property type="component" value="Unassembled WGS sequence"/>
</dbReference>
<reference evidence="4 5" key="1">
    <citation type="journal article" date="2019" name="Sci. Rep.">
        <title>Orb-weaving spider Araneus ventricosus genome elucidates the spidroin gene catalogue.</title>
        <authorList>
            <person name="Kono N."/>
            <person name="Nakamura H."/>
            <person name="Ohtoshi R."/>
            <person name="Moran D.A.P."/>
            <person name="Shinohara A."/>
            <person name="Yoshida Y."/>
            <person name="Fujiwara M."/>
            <person name="Mori M."/>
            <person name="Tomita M."/>
            <person name="Arakawa K."/>
        </authorList>
    </citation>
    <scope>NUCLEOTIDE SEQUENCE [LARGE SCALE GENOMIC DNA]</scope>
</reference>
<evidence type="ECO:0000259" key="3">
    <source>
        <dbReference type="PROSITE" id="PS50923"/>
    </source>
</evidence>
<dbReference type="PROSITE" id="PS50923">
    <property type="entry name" value="SUSHI"/>
    <property type="match status" value="1"/>
</dbReference>
<dbReference type="SUPFAM" id="SSF57535">
    <property type="entry name" value="Complement control module/SCR domain"/>
    <property type="match status" value="1"/>
</dbReference>
<keyword evidence="2" id="KW-0768">Sushi</keyword>
<dbReference type="SMART" id="SM00032">
    <property type="entry name" value="CCP"/>
    <property type="match status" value="1"/>
</dbReference>
<name>A0A4Y2HBB1_ARAVE</name>
<keyword evidence="5" id="KW-1185">Reference proteome</keyword>
<proteinExistence type="predicted"/>
<comment type="caution">
    <text evidence="2">Lacks conserved residue(s) required for the propagation of feature annotation.</text>
</comment>
<dbReference type="CDD" id="cd00033">
    <property type="entry name" value="CCP"/>
    <property type="match status" value="1"/>
</dbReference>
<dbReference type="EMBL" id="BGPR01257879">
    <property type="protein sequence ID" value="GBM62571.1"/>
    <property type="molecule type" value="Genomic_DNA"/>
</dbReference>
<sequence>GPPAEVPQLCPLFEVNPNVEVEELFALDHQKYQGFEAGEELTFSCKGGHDLEGPSVIECLGNGRWSSPPPTCNPKSRTSSESSSLFLSVMINDH</sequence>
<feature type="non-terminal residue" evidence="4">
    <location>
        <position position="1"/>
    </location>
</feature>
<protein>
    <recommendedName>
        <fullName evidence="3">Sushi domain-containing protein</fullName>
    </recommendedName>
</protein>
<evidence type="ECO:0000313" key="4">
    <source>
        <dbReference type="EMBL" id="GBM62571.1"/>
    </source>
</evidence>
<evidence type="ECO:0000256" key="2">
    <source>
        <dbReference type="PROSITE-ProRule" id="PRU00302"/>
    </source>
</evidence>
<comment type="caution">
    <text evidence="4">The sequence shown here is derived from an EMBL/GenBank/DDBJ whole genome shotgun (WGS) entry which is preliminary data.</text>
</comment>
<dbReference type="AlphaFoldDB" id="A0A4Y2HBB1"/>
<organism evidence="4 5">
    <name type="scientific">Araneus ventricosus</name>
    <name type="common">Orbweaver spider</name>
    <name type="synonym">Epeira ventricosa</name>
    <dbReference type="NCBI Taxonomy" id="182803"/>
    <lineage>
        <taxon>Eukaryota</taxon>
        <taxon>Metazoa</taxon>
        <taxon>Ecdysozoa</taxon>
        <taxon>Arthropoda</taxon>
        <taxon>Chelicerata</taxon>
        <taxon>Arachnida</taxon>
        <taxon>Araneae</taxon>
        <taxon>Araneomorphae</taxon>
        <taxon>Entelegynae</taxon>
        <taxon>Araneoidea</taxon>
        <taxon>Araneidae</taxon>
        <taxon>Araneus</taxon>
    </lineage>
</organism>
<dbReference type="InterPro" id="IPR035976">
    <property type="entry name" value="Sushi/SCR/CCP_sf"/>
</dbReference>
<dbReference type="InterPro" id="IPR000436">
    <property type="entry name" value="Sushi_SCR_CCP_dom"/>
</dbReference>
<accession>A0A4Y2HBB1</accession>
<gene>
    <name evidence="4" type="ORF">AVEN_206505_1</name>
</gene>
<feature type="disulfide bond" evidence="2">
    <location>
        <begin position="45"/>
        <end position="72"/>
    </location>
</feature>
<dbReference type="Pfam" id="PF00084">
    <property type="entry name" value="Sushi"/>
    <property type="match status" value="1"/>
</dbReference>
<feature type="domain" description="Sushi" evidence="3">
    <location>
        <begin position="8"/>
        <end position="74"/>
    </location>
</feature>
<dbReference type="OrthoDB" id="6480633at2759"/>
<evidence type="ECO:0000256" key="1">
    <source>
        <dbReference type="ARBA" id="ARBA00023157"/>
    </source>
</evidence>